<dbReference type="GO" id="GO:0005634">
    <property type="term" value="C:nucleus"/>
    <property type="evidence" value="ECO:0007669"/>
    <property type="project" value="UniProtKB-SubCell"/>
</dbReference>
<dbReference type="CDD" id="cd10538">
    <property type="entry name" value="SET_SETDB-like"/>
    <property type="match status" value="1"/>
</dbReference>
<evidence type="ECO:0000259" key="9">
    <source>
        <dbReference type="PROSITE" id="PS50280"/>
    </source>
</evidence>
<dbReference type="PROSITE" id="PS50280">
    <property type="entry name" value="SET"/>
    <property type="match status" value="1"/>
</dbReference>
<evidence type="ECO:0000256" key="8">
    <source>
        <dbReference type="SAM" id="MobiDB-lite"/>
    </source>
</evidence>
<comment type="subcellular location">
    <subcellularLocation>
        <location evidence="2">Chromosome</location>
    </subcellularLocation>
    <subcellularLocation>
        <location evidence="1">Nucleus</location>
    </subcellularLocation>
</comment>
<feature type="region of interest" description="Disordered" evidence="8">
    <location>
        <begin position="152"/>
        <end position="206"/>
    </location>
</feature>
<keyword evidence="11" id="KW-1185">Reference proteome</keyword>
<feature type="domain" description="SET" evidence="9">
    <location>
        <begin position="564"/>
        <end position="693"/>
    </location>
</feature>
<dbReference type="InterPro" id="IPR025776">
    <property type="entry name" value="SUVR4/1/2"/>
</dbReference>
<keyword evidence="7" id="KW-0539">Nucleus</keyword>
<dbReference type="GO" id="GO:0008270">
    <property type="term" value="F:zinc ion binding"/>
    <property type="evidence" value="ECO:0007669"/>
    <property type="project" value="InterPro"/>
</dbReference>
<dbReference type="InterPro" id="IPR001214">
    <property type="entry name" value="SET_dom"/>
</dbReference>
<organism evidence="10 11">
    <name type="scientific">Gossypium tomentosum</name>
    <name type="common">Hawaiian cotton</name>
    <name type="synonym">Gossypium sandvicense</name>
    <dbReference type="NCBI Taxonomy" id="34277"/>
    <lineage>
        <taxon>Eukaryota</taxon>
        <taxon>Viridiplantae</taxon>
        <taxon>Streptophyta</taxon>
        <taxon>Embryophyta</taxon>
        <taxon>Tracheophyta</taxon>
        <taxon>Spermatophyta</taxon>
        <taxon>Magnoliopsida</taxon>
        <taxon>eudicotyledons</taxon>
        <taxon>Gunneridae</taxon>
        <taxon>Pentapetalae</taxon>
        <taxon>rosids</taxon>
        <taxon>malvids</taxon>
        <taxon>Malvales</taxon>
        <taxon>Malvaceae</taxon>
        <taxon>Malvoideae</taxon>
        <taxon>Gossypium</taxon>
    </lineage>
</organism>
<evidence type="ECO:0000256" key="6">
    <source>
        <dbReference type="ARBA" id="ARBA00022833"/>
    </source>
</evidence>
<keyword evidence="5" id="KW-0479">Metal-binding</keyword>
<dbReference type="InterPro" id="IPR043017">
    <property type="entry name" value="WIYLD_dom_sf"/>
</dbReference>
<dbReference type="InterPro" id="IPR018848">
    <property type="entry name" value="WIYLD_domain"/>
</dbReference>
<protein>
    <recommendedName>
        <fullName evidence="9">SET domain-containing protein</fullName>
    </recommendedName>
</protein>
<evidence type="ECO:0000256" key="7">
    <source>
        <dbReference type="ARBA" id="ARBA00023242"/>
    </source>
</evidence>
<accession>A0A5D2PLH7</accession>
<dbReference type="SMART" id="SM00317">
    <property type="entry name" value="SET"/>
    <property type="match status" value="1"/>
</dbReference>
<dbReference type="PROSITE" id="PS51580">
    <property type="entry name" value="SAM_MT43_3"/>
    <property type="match status" value="1"/>
</dbReference>
<dbReference type="EMBL" id="CM017617">
    <property type="protein sequence ID" value="TYI15974.1"/>
    <property type="molecule type" value="Genomic_DNA"/>
</dbReference>
<evidence type="ECO:0000313" key="10">
    <source>
        <dbReference type="EMBL" id="TYI15974.1"/>
    </source>
</evidence>
<reference evidence="10 11" key="1">
    <citation type="submission" date="2019-07" db="EMBL/GenBank/DDBJ databases">
        <title>WGS assembly of Gossypium tomentosum.</title>
        <authorList>
            <person name="Chen Z.J."/>
            <person name="Sreedasyam A."/>
            <person name="Ando A."/>
            <person name="Song Q."/>
            <person name="De L."/>
            <person name="Hulse-Kemp A."/>
            <person name="Ding M."/>
            <person name="Ye W."/>
            <person name="Kirkbride R."/>
            <person name="Jenkins J."/>
            <person name="Plott C."/>
            <person name="Lovell J."/>
            <person name="Lin Y.-M."/>
            <person name="Vaughn R."/>
            <person name="Liu B."/>
            <person name="Li W."/>
            <person name="Simpson S."/>
            <person name="Scheffler B."/>
            <person name="Saski C."/>
            <person name="Grover C."/>
            <person name="Hu G."/>
            <person name="Conover J."/>
            <person name="Carlson J."/>
            <person name="Shu S."/>
            <person name="Boston L."/>
            <person name="Williams M."/>
            <person name="Peterson D."/>
            <person name="Mcgee K."/>
            <person name="Jones D."/>
            <person name="Wendel J."/>
            <person name="Stelly D."/>
            <person name="Grimwood J."/>
            <person name="Schmutz J."/>
        </authorList>
    </citation>
    <scope>NUCLEOTIDE SEQUENCE [LARGE SCALE GENOMIC DNA]</scope>
    <source>
        <strain evidence="10">7179.01</strain>
    </source>
</reference>
<dbReference type="PANTHER" id="PTHR46450">
    <property type="entry name" value="INACTIVE HISTONE-LYSINE N-METHYLTRANSFERASE SUVR1-RELATED"/>
    <property type="match status" value="1"/>
</dbReference>
<evidence type="ECO:0000256" key="1">
    <source>
        <dbReference type="ARBA" id="ARBA00004123"/>
    </source>
</evidence>
<sequence>MAPNPRVVQAFRTMKEIGISEEKVKPVLKKLLKLYEKNWELIESENYRVLADAIFEEEDSKVSEPKKSNAHDEDIDEEGSTPDELVRPLKRARLKNQEGLATCSHTNGSSNVAGTLLKEPKVEENEIPPASLQHQSLQSNVGNIRTEILPALPGPVSPQPPSHAPVSPHHSGRDKGKQIVEPRPNYKGKEPMSPHVASKGKGPERASVALRIKDPAPEPGIIPNNRFSATQALIIPKEEPFTDDMPQDEVPLAVIQPCNYYSLSGRDLPIGDFSTEKSNWLEPPESLHAAEIAGAGASASGTERHTSCEHATVPDGIPSILEIASSQLGEEGNEMPALDVLQKSPTRGDAEKNKENGCCEATLMLNESFDNHCSANGFVDNVGRKDLVVAPQHHLTSNELRRVLDASDITKGEENLEISWVNEINKEFPTPFQYISDNLVFQNAHVSFSLSRIGDERCCPTCLGDCLLSQKPCACACQAGGKFAYTPEGVIKEDFLEECISMTRDPQKQCLLNCTECPLERSKADDFAEPCKGHLRRKVIKECWIKCGCNKQCGNRVVQRGVNYKLQVFLTADGKGWGLRTLENLPKGAFVCEFVGEILTIPELYARNREKHTSPVLLDAYWGLKGVPKDEEALCLDATCYGNVARFINHRCLDANLIEIPVEVETPEFHYYHLAFFTTREVHALEELTWDYGIDFDDLDHHVKTFQCRCGSKFCRNMKRPTSK</sequence>
<feature type="compositionally biased region" description="Basic and acidic residues" evidence="8">
    <location>
        <begin position="60"/>
        <end position="72"/>
    </location>
</feature>
<dbReference type="Pfam" id="PF00856">
    <property type="entry name" value="SET"/>
    <property type="match status" value="1"/>
</dbReference>
<dbReference type="SUPFAM" id="SSF82199">
    <property type="entry name" value="SET domain"/>
    <property type="match status" value="1"/>
</dbReference>
<feature type="compositionally biased region" description="Pro residues" evidence="8">
    <location>
        <begin position="152"/>
        <end position="163"/>
    </location>
</feature>
<feature type="region of interest" description="Disordered" evidence="8">
    <location>
        <begin position="58"/>
        <end position="87"/>
    </location>
</feature>
<evidence type="ECO:0000313" key="11">
    <source>
        <dbReference type="Proteomes" id="UP000322667"/>
    </source>
</evidence>
<dbReference type="Proteomes" id="UP000322667">
    <property type="component" value="Chromosome A08"/>
</dbReference>
<proteinExistence type="predicted"/>
<evidence type="ECO:0000256" key="3">
    <source>
        <dbReference type="ARBA" id="ARBA00022454"/>
    </source>
</evidence>
<dbReference type="InterPro" id="IPR046341">
    <property type="entry name" value="SET_dom_sf"/>
</dbReference>
<dbReference type="GO" id="GO:0042054">
    <property type="term" value="F:histone methyltransferase activity"/>
    <property type="evidence" value="ECO:0007669"/>
    <property type="project" value="InterPro"/>
</dbReference>
<name>A0A5D2PLH7_GOSTO</name>
<dbReference type="PANTHER" id="PTHR46450:SF1">
    <property type="entry name" value="INACTIVE HISTONE-LYSINE N-METHYLTRANSFERASE SUVR1-RELATED"/>
    <property type="match status" value="1"/>
</dbReference>
<dbReference type="InterPro" id="IPR007728">
    <property type="entry name" value="Pre-SET_dom"/>
</dbReference>
<evidence type="ECO:0000256" key="2">
    <source>
        <dbReference type="ARBA" id="ARBA00004286"/>
    </source>
</evidence>
<dbReference type="AlphaFoldDB" id="A0A5D2PLH7"/>
<keyword evidence="4" id="KW-0808">Transferase</keyword>
<dbReference type="Gene3D" id="2.170.270.10">
    <property type="entry name" value="SET domain"/>
    <property type="match status" value="1"/>
</dbReference>
<dbReference type="SMART" id="SM00468">
    <property type="entry name" value="PreSET"/>
    <property type="match status" value="1"/>
</dbReference>
<dbReference type="GO" id="GO:0005694">
    <property type="term" value="C:chromosome"/>
    <property type="evidence" value="ECO:0007669"/>
    <property type="project" value="UniProtKB-SubCell"/>
</dbReference>
<feature type="compositionally biased region" description="Basic and acidic residues" evidence="8">
    <location>
        <begin position="171"/>
        <end position="180"/>
    </location>
</feature>
<gene>
    <name evidence="10" type="ORF">ES332_A08G223700v1</name>
</gene>
<dbReference type="Pfam" id="PF10440">
    <property type="entry name" value="WIYLD"/>
    <property type="match status" value="1"/>
</dbReference>
<keyword evidence="3" id="KW-0158">Chromosome</keyword>
<evidence type="ECO:0000256" key="4">
    <source>
        <dbReference type="ARBA" id="ARBA00022679"/>
    </source>
</evidence>
<keyword evidence="6" id="KW-0862">Zinc</keyword>
<dbReference type="FunFam" id="2.170.270.10:FF:000046">
    <property type="entry name" value="SET-domain containing protein lysine methyltransferase family protein"/>
    <property type="match status" value="1"/>
</dbReference>
<evidence type="ECO:0000256" key="5">
    <source>
        <dbReference type="ARBA" id="ARBA00022723"/>
    </source>
</evidence>
<dbReference type="Gene3D" id="1.10.8.850">
    <property type="entry name" value="Histone-lysine N methyltransferase , C-terminal domain-like"/>
    <property type="match status" value="1"/>
</dbReference>